<accession>M1ML15</accession>
<dbReference type="Pfam" id="PF12669">
    <property type="entry name" value="FeoB_associated"/>
    <property type="match status" value="1"/>
</dbReference>
<reference evidence="1 2" key="1">
    <citation type="submission" date="2013-02" db="EMBL/GenBank/DDBJ databases">
        <title>Genome sequence of Clostridium saccharoperbutylacetonicum N1-4(HMT).</title>
        <authorList>
            <person name="Poehlein A."/>
            <person name="Daniel R."/>
        </authorList>
    </citation>
    <scope>NUCLEOTIDE SEQUENCE [LARGE SCALE GENOMIC DNA]</scope>
    <source>
        <strain evidence="2">N1-4(HMT)</strain>
    </source>
</reference>
<dbReference type="PATRIC" id="fig|931276.5.peg.1701"/>
<dbReference type="EMBL" id="CP004121">
    <property type="protein sequence ID" value="AGF55496.1"/>
    <property type="molecule type" value="Genomic_DNA"/>
</dbReference>
<name>M1ML15_9CLOT</name>
<dbReference type="KEGG" id="csr:Cspa_c17260"/>
<protein>
    <recommendedName>
        <fullName evidence="3">Virus attachment protein p12 family</fullName>
    </recommendedName>
</protein>
<dbReference type="Proteomes" id="UP000011728">
    <property type="component" value="Chromosome"/>
</dbReference>
<gene>
    <name evidence="1" type="ORF">Cspa_c17260</name>
</gene>
<keyword evidence="2" id="KW-1185">Reference proteome</keyword>
<organism evidence="1 2">
    <name type="scientific">Clostridium saccharoperbutylacetonicum N1-4(HMT)</name>
    <dbReference type="NCBI Taxonomy" id="931276"/>
    <lineage>
        <taxon>Bacteria</taxon>
        <taxon>Bacillati</taxon>
        <taxon>Bacillota</taxon>
        <taxon>Clostridia</taxon>
        <taxon>Eubacteriales</taxon>
        <taxon>Clostridiaceae</taxon>
        <taxon>Clostridium</taxon>
    </lineage>
</organism>
<evidence type="ECO:0008006" key="3">
    <source>
        <dbReference type="Google" id="ProtNLM"/>
    </source>
</evidence>
<dbReference type="eggNOG" id="ENOG5033DDT">
    <property type="taxonomic scope" value="Bacteria"/>
</dbReference>
<evidence type="ECO:0000313" key="2">
    <source>
        <dbReference type="Proteomes" id="UP000011728"/>
    </source>
</evidence>
<dbReference type="STRING" id="36745.CLSAP_16760"/>
<sequence length="53" mass="5367">MIATIVLSAIIFGFIAFVIGKQIKKAKSGESGCGCGCSGCSSSDSCHGIKIKN</sequence>
<dbReference type="HOGENOM" id="CLU_197468_0_0_9"/>
<evidence type="ECO:0000313" key="1">
    <source>
        <dbReference type="EMBL" id="AGF55496.1"/>
    </source>
</evidence>
<dbReference type="RefSeq" id="WP_015391817.1">
    <property type="nucleotide sequence ID" value="NC_020291.1"/>
</dbReference>
<proteinExistence type="predicted"/>
<dbReference type="AlphaFoldDB" id="M1ML15"/>